<dbReference type="Proteomes" id="UP001200529">
    <property type="component" value="Segment"/>
</dbReference>
<sequence>MDPVTLGMAKADTRRRVNDLLAPGNVGQRVFGGRMGTYNNTSPTTFQITCETQAPFDAIQVIFANTQPRYSDNTVQVKAASLPSRADLNGSAASWVTVTKSSLLRIMTRTSPGANRIGYTVSDVIPLSSVARTDGGTKPILVVRAYFSANAALPVVGNGTDDFTNWATRTDGRLWAMRAQTGDGVTTVANFTSTTNISQSPIVGIRYLSRGRVVNVAGVGDSITDGRGTYLGEGFILPAVEALTNSGLAVEYSNFGWSGQTQGMFAERAIDILQSEVRPDVLVFPSNSPNDETTTLTAAGILAAKGRRGRVLAECARHGVRPVLWTMLPVNSAVNPWGSSDALRVADNAEVMALANRGVLVADSAAAVSGATSGGQVQLAAGTNTDGIHPNDAGNAALTAAIHPALARAIGV</sequence>
<dbReference type="InterPro" id="IPR013830">
    <property type="entry name" value="SGNH_hydro"/>
</dbReference>
<evidence type="ECO:0000313" key="3">
    <source>
        <dbReference type="Proteomes" id="UP001200529"/>
    </source>
</evidence>
<name>A0AA49BNS6_9CAUD</name>
<accession>A0AA49BNS6</accession>
<dbReference type="Gene3D" id="3.40.50.1110">
    <property type="entry name" value="SGNH hydrolase"/>
    <property type="match status" value="1"/>
</dbReference>
<evidence type="ECO:0000259" key="1">
    <source>
        <dbReference type="Pfam" id="PF13472"/>
    </source>
</evidence>
<keyword evidence="3" id="KW-1185">Reference proteome</keyword>
<dbReference type="InterPro" id="IPR036514">
    <property type="entry name" value="SGNH_hydro_sf"/>
</dbReference>
<dbReference type="CDD" id="cd00229">
    <property type="entry name" value="SGNH_hydrolase"/>
    <property type="match status" value="1"/>
</dbReference>
<protein>
    <recommendedName>
        <fullName evidence="1">SGNH hydrolase-type esterase domain-containing protein</fullName>
    </recommendedName>
</protein>
<proteinExistence type="predicted"/>
<feature type="domain" description="SGNH hydrolase-type esterase" evidence="1">
    <location>
        <begin position="219"/>
        <end position="397"/>
    </location>
</feature>
<dbReference type="SUPFAM" id="SSF52266">
    <property type="entry name" value="SGNH hydrolase"/>
    <property type="match status" value="1"/>
</dbReference>
<reference evidence="2 3" key="1">
    <citation type="submission" date="2021-11" db="EMBL/GenBank/DDBJ databases">
        <authorList>
            <person name="Harms R.C."/>
            <person name="Hussain Z."/>
            <person name="Phipps C."/>
            <person name="Ball S.L."/>
            <person name="Garlena R.A."/>
            <person name="Russell D.A."/>
            <person name="Jacobs-Sera D."/>
            <person name="Hatfull G.F."/>
        </authorList>
    </citation>
    <scope>NUCLEOTIDE SEQUENCE [LARGE SCALE GENOMIC DNA]</scope>
</reference>
<dbReference type="EMBL" id="OL455887">
    <property type="protein sequence ID" value="UJQ86075.1"/>
    <property type="molecule type" value="Genomic_DNA"/>
</dbReference>
<dbReference type="Pfam" id="PF13472">
    <property type="entry name" value="Lipase_GDSL_2"/>
    <property type="match status" value="1"/>
</dbReference>
<evidence type="ECO:0000313" key="2">
    <source>
        <dbReference type="EMBL" id="UJQ86075.1"/>
    </source>
</evidence>
<gene>
    <name evidence="2" type="primary">5</name>
    <name evidence="2" type="ORF">ZANY_5</name>
</gene>
<organism evidence="2 3">
    <name type="scientific">Gordonia phage Zany</name>
    <dbReference type="NCBI Taxonomy" id="2910759"/>
    <lineage>
        <taxon>Viruses</taxon>
        <taxon>Duplodnaviria</taxon>
        <taxon>Heunggongvirae</taxon>
        <taxon>Uroviricota</taxon>
        <taxon>Caudoviricetes</taxon>
        <taxon>Dovevirinae</taxon>
        <taxon>Lambovirus</taxon>
        <taxon>Lambovirus zany</taxon>
    </lineage>
</organism>